<sequence>MLQFNQQSAELSLRSTEESTAMHEMLMVKITASSEAQMKQSLKMQEETLSHISRLSNSLSSIASLVGIADDAYSDRRPPSGEEDNISPLPKNRKRRCSSTDEPHLGTSCSNDIFREIDSHLQAQHIVGRHNFSGCDQGVVFGSFKTFERHLRAVHAASKEALARNTRQLEDLFGDYSSTKRDNSNCSLFSESASTSYFHTLALEPPTADFALRNAIPQRW</sequence>
<feature type="region of interest" description="Disordered" evidence="1">
    <location>
        <begin position="72"/>
        <end position="103"/>
    </location>
</feature>
<proteinExistence type="predicted"/>
<evidence type="ECO:0000256" key="1">
    <source>
        <dbReference type="SAM" id="MobiDB-lite"/>
    </source>
</evidence>
<dbReference type="EMBL" id="WIGN01000065">
    <property type="protein sequence ID" value="KAF6812250.1"/>
    <property type="molecule type" value="Genomic_DNA"/>
</dbReference>
<accession>A0A8H6JGS2</accession>
<dbReference type="Proteomes" id="UP000652219">
    <property type="component" value="Unassembled WGS sequence"/>
</dbReference>
<gene>
    <name evidence="2" type="ORF">CSOJ01_05239</name>
</gene>
<comment type="caution">
    <text evidence="2">The sequence shown here is derived from an EMBL/GenBank/DDBJ whole genome shotgun (WGS) entry which is preliminary data.</text>
</comment>
<protein>
    <submittedName>
        <fullName evidence="2">Uncharacterized protein</fullName>
    </submittedName>
</protein>
<evidence type="ECO:0000313" key="3">
    <source>
        <dbReference type="Proteomes" id="UP000652219"/>
    </source>
</evidence>
<organism evidence="2 3">
    <name type="scientific">Colletotrichum sojae</name>
    <dbReference type="NCBI Taxonomy" id="2175907"/>
    <lineage>
        <taxon>Eukaryota</taxon>
        <taxon>Fungi</taxon>
        <taxon>Dikarya</taxon>
        <taxon>Ascomycota</taxon>
        <taxon>Pezizomycotina</taxon>
        <taxon>Sordariomycetes</taxon>
        <taxon>Hypocreomycetidae</taxon>
        <taxon>Glomerellales</taxon>
        <taxon>Glomerellaceae</taxon>
        <taxon>Colletotrichum</taxon>
        <taxon>Colletotrichum orchidearum species complex</taxon>
    </lineage>
</organism>
<evidence type="ECO:0000313" key="2">
    <source>
        <dbReference type="EMBL" id="KAF6812250.1"/>
    </source>
</evidence>
<name>A0A8H6JGS2_9PEZI</name>
<reference evidence="2 3" key="1">
    <citation type="journal article" date="2020" name="Phytopathology">
        <title>Genome Sequence Resources of Colletotrichum truncatum, C. plurivorum, C. musicola, and C. sojae: Four Species Pathogenic to Soybean (Glycine max).</title>
        <authorList>
            <person name="Rogerio F."/>
            <person name="Boufleur T.R."/>
            <person name="Ciampi-Guillardi M."/>
            <person name="Sukno S.A."/>
            <person name="Thon M.R."/>
            <person name="Massola Junior N.S."/>
            <person name="Baroncelli R."/>
        </authorList>
    </citation>
    <scope>NUCLEOTIDE SEQUENCE [LARGE SCALE GENOMIC DNA]</scope>
    <source>
        <strain evidence="2 3">LFN0009</strain>
    </source>
</reference>
<dbReference type="AlphaFoldDB" id="A0A8H6JGS2"/>
<keyword evidence="3" id="KW-1185">Reference proteome</keyword>